<keyword evidence="2" id="KW-1185">Reference proteome</keyword>
<reference evidence="1" key="1">
    <citation type="submission" date="2022-03" db="EMBL/GenBank/DDBJ databases">
        <title>Pseudomonas marianensis sp. nov., a marine bacterium isolated from deep-sea sediments of the Mariana Trench.</title>
        <authorList>
            <person name="Wei Y."/>
        </authorList>
    </citation>
    <scope>NUCLEOTIDE SEQUENCE</scope>
    <source>
        <strain evidence="1">PS1</strain>
    </source>
</reference>
<dbReference type="SUPFAM" id="SSF110997">
    <property type="entry name" value="Sporulation related repeat"/>
    <property type="match status" value="1"/>
</dbReference>
<dbReference type="Proteomes" id="UP001139682">
    <property type="component" value="Unassembled WGS sequence"/>
</dbReference>
<organism evidence="1 2">
    <name type="scientific">Stutzerimonas marianensis</name>
    <dbReference type="NCBI Taxonomy" id="2929513"/>
    <lineage>
        <taxon>Bacteria</taxon>
        <taxon>Pseudomonadati</taxon>
        <taxon>Pseudomonadota</taxon>
        <taxon>Gammaproteobacteria</taxon>
        <taxon>Pseudomonadales</taxon>
        <taxon>Pseudomonadaceae</taxon>
        <taxon>Stutzerimonas</taxon>
    </lineage>
</organism>
<evidence type="ECO:0000313" key="1">
    <source>
        <dbReference type="EMBL" id="MCJ0976040.1"/>
    </source>
</evidence>
<dbReference type="AlphaFoldDB" id="A0A9X2AUJ9"/>
<proteinExistence type="predicted"/>
<dbReference type="InterPro" id="IPR036680">
    <property type="entry name" value="SPOR-like_sf"/>
</dbReference>
<comment type="caution">
    <text evidence="1">The sequence shown here is derived from an EMBL/GenBank/DDBJ whole genome shotgun (WGS) entry which is preliminary data.</text>
</comment>
<gene>
    <name evidence="1" type="ORF">MST27_22070</name>
</gene>
<sequence length="219" mass="24437">MRWFFLLLVALNVLFYTYQVALPPQRPAAVLSETRSAGSSGIKLLSEAAPQIRKREIETSDTCLFLGGFDEAAIALDVEQRLLSLDIESSVQPIDMEAGVDYWVYLPPLVSRQASLRQLRELQSRNIDSYVITVGDLANGISLGIFSRRDSAESVVARLRGLDYAASIRELPRAHRRHWVKIAASSRRLLSEAILADLVRDFAELESRQMPCSSIATSE</sequence>
<accession>A0A9X2AUJ9</accession>
<dbReference type="RefSeq" id="WP_243607997.1">
    <property type="nucleotide sequence ID" value="NZ_JALGRD010000027.1"/>
</dbReference>
<name>A0A9X2AUJ9_9GAMM</name>
<dbReference type="EMBL" id="JALGRD010000027">
    <property type="protein sequence ID" value="MCJ0976040.1"/>
    <property type="molecule type" value="Genomic_DNA"/>
</dbReference>
<protein>
    <submittedName>
        <fullName evidence="1">SPOR domain-containing protein</fullName>
    </submittedName>
</protein>
<evidence type="ECO:0000313" key="2">
    <source>
        <dbReference type="Proteomes" id="UP001139682"/>
    </source>
</evidence>
<dbReference type="GO" id="GO:0042834">
    <property type="term" value="F:peptidoglycan binding"/>
    <property type="evidence" value="ECO:0007669"/>
    <property type="project" value="InterPro"/>
</dbReference>